<evidence type="ECO:0000313" key="2">
    <source>
        <dbReference type="Proteomes" id="UP001158067"/>
    </source>
</evidence>
<sequence>MTEDILAPQHCVLMNHLTSRLLGNNQRDDKPVVSHDCLLRPLNPKARDLRYETLSREVIASCSTYPDCSTYVAYTSTETPRLLSLHVD</sequence>
<protein>
    <submittedName>
        <fullName evidence="1">Uncharacterized protein</fullName>
    </submittedName>
</protein>
<comment type="caution">
    <text evidence="1">The sequence shown here is derived from an EMBL/GenBank/DDBJ whole genome shotgun (WGS) entry which is preliminary data.</text>
</comment>
<gene>
    <name evidence="1" type="ORF">SAMN06265222_117120</name>
</gene>
<accession>A0ABY1QN53</accession>
<keyword evidence="2" id="KW-1185">Reference proteome</keyword>
<dbReference type="EMBL" id="FXUG01000017">
    <property type="protein sequence ID" value="SMP74397.1"/>
    <property type="molecule type" value="Genomic_DNA"/>
</dbReference>
<dbReference type="Proteomes" id="UP001158067">
    <property type="component" value="Unassembled WGS sequence"/>
</dbReference>
<reference evidence="1 2" key="1">
    <citation type="submission" date="2017-05" db="EMBL/GenBank/DDBJ databases">
        <authorList>
            <person name="Varghese N."/>
            <person name="Submissions S."/>
        </authorList>
    </citation>
    <scope>NUCLEOTIDE SEQUENCE [LARGE SCALE GENOMIC DNA]</scope>
    <source>
        <strain evidence="1 2">DSM 25457</strain>
    </source>
</reference>
<evidence type="ECO:0000313" key="1">
    <source>
        <dbReference type="EMBL" id="SMP74397.1"/>
    </source>
</evidence>
<organism evidence="1 2">
    <name type="scientific">Neorhodopirellula lusitana</name>
    <dbReference type="NCBI Taxonomy" id="445327"/>
    <lineage>
        <taxon>Bacteria</taxon>
        <taxon>Pseudomonadati</taxon>
        <taxon>Planctomycetota</taxon>
        <taxon>Planctomycetia</taxon>
        <taxon>Pirellulales</taxon>
        <taxon>Pirellulaceae</taxon>
        <taxon>Neorhodopirellula</taxon>
    </lineage>
</organism>
<proteinExistence type="predicted"/>
<name>A0ABY1QN53_9BACT</name>